<comment type="caution">
    <text evidence="3">The sequence shown here is derived from an EMBL/GenBank/DDBJ whole genome shotgun (WGS) entry which is preliminary data.</text>
</comment>
<evidence type="ECO:0000313" key="4">
    <source>
        <dbReference type="Proteomes" id="UP000807785"/>
    </source>
</evidence>
<keyword evidence="1" id="KW-0812">Transmembrane</keyword>
<reference evidence="3" key="1">
    <citation type="submission" date="2020-10" db="EMBL/GenBank/DDBJ databases">
        <title>Connecting structure to function with the recovery of over 1000 high-quality activated sludge metagenome-assembled genomes encoding full-length rRNA genes using long-read sequencing.</title>
        <authorList>
            <person name="Singleton C.M."/>
            <person name="Petriglieri F."/>
            <person name="Kristensen J.M."/>
            <person name="Kirkegaard R.H."/>
            <person name="Michaelsen T.Y."/>
            <person name="Andersen M.H."/>
            <person name="Karst S.M."/>
            <person name="Dueholm M.S."/>
            <person name="Nielsen P.H."/>
            <person name="Albertsen M."/>
        </authorList>
    </citation>
    <scope>NUCLEOTIDE SEQUENCE</scope>
    <source>
        <strain evidence="3">Bjer_18-Q3-R1-45_BAT3C.347</strain>
    </source>
</reference>
<name>A0A9D7E4P9_9PROT</name>
<dbReference type="Gene3D" id="1.25.40.10">
    <property type="entry name" value="Tetratricopeptide repeat domain"/>
    <property type="match status" value="2"/>
</dbReference>
<accession>A0A9D7E4P9</accession>
<keyword evidence="1" id="KW-1133">Transmembrane helix</keyword>
<evidence type="ECO:0000256" key="1">
    <source>
        <dbReference type="SAM" id="Phobius"/>
    </source>
</evidence>
<feature type="chain" id="PRO_5039644431" evidence="2">
    <location>
        <begin position="22"/>
        <end position="468"/>
    </location>
</feature>
<proteinExistence type="predicted"/>
<feature type="transmembrane region" description="Helical" evidence="1">
    <location>
        <begin position="447"/>
        <end position="464"/>
    </location>
</feature>
<gene>
    <name evidence="3" type="ORF">IPH26_07835</name>
</gene>
<sequence length="468" mass="52090">MRARISRVLWLIAIVVSPGLADQARSSPYAELAAGRVAELDARLNGLQAAFERDADAEEALQSAIFAFEALPRHTQAAEANLDSWIERYPRSYAARLARGFYRYQRGANTRGRDYVKDTPPENFETMHGWFEKAHQDLHASLELAARPVATRIVLMEAAMRSGTRKEIEELYQSAIAYAPRSMNLRKSYMQSLEPRWGGSEEKMIRYAARSRIELGGGPDADRLEAMIPGDRGLRLSEAKEYEPAYAAFSQAIALADRPIYRCSRAFVAYHLHKQAEMLADVRAALVGRPYADYCCDVRASFVAQNDKLPDGFELVDGFLQHDPDHVGLLVQRGWLYKERGDLPNAYKDFAHAAEFGNAWAQTMAGKYLFNGSGGVAVDRDKGLSLLRLAADQGEPNARLSVVQALQATGRNDEAAREQARYAASAAPPAPRSALESLLDLLTPPRAAALLVILIALLLGLRWWRKRR</sequence>
<dbReference type="AlphaFoldDB" id="A0A9D7E4P9"/>
<dbReference type="InterPro" id="IPR011990">
    <property type="entry name" value="TPR-like_helical_dom_sf"/>
</dbReference>
<organism evidence="3 4">
    <name type="scientific">Candidatus Methylophosphatis roskildensis</name>
    <dbReference type="NCBI Taxonomy" id="2899263"/>
    <lineage>
        <taxon>Bacteria</taxon>
        <taxon>Pseudomonadati</taxon>
        <taxon>Pseudomonadota</taxon>
        <taxon>Betaproteobacteria</taxon>
        <taxon>Nitrosomonadales</taxon>
        <taxon>Sterolibacteriaceae</taxon>
        <taxon>Candidatus Methylophosphatis</taxon>
    </lineage>
</organism>
<keyword evidence="2" id="KW-0732">Signal</keyword>
<keyword evidence="1" id="KW-0472">Membrane</keyword>
<evidence type="ECO:0000256" key="2">
    <source>
        <dbReference type="SAM" id="SignalP"/>
    </source>
</evidence>
<dbReference type="Proteomes" id="UP000807785">
    <property type="component" value="Unassembled WGS sequence"/>
</dbReference>
<feature type="signal peptide" evidence="2">
    <location>
        <begin position="1"/>
        <end position="21"/>
    </location>
</feature>
<evidence type="ECO:0000313" key="3">
    <source>
        <dbReference type="EMBL" id="MBK6972860.1"/>
    </source>
</evidence>
<dbReference type="EMBL" id="JADJEV010000003">
    <property type="protein sequence ID" value="MBK6972860.1"/>
    <property type="molecule type" value="Genomic_DNA"/>
</dbReference>
<protein>
    <submittedName>
        <fullName evidence="3">DUF4034 domain-containing protein</fullName>
    </submittedName>
</protein>
<dbReference type="SUPFAM" id="SSF48452">
    <property type="entry name" value="TPR-like"/>
    <property type="match status" value="1"/>
</dbReference>